<keyword evidence="2" id="KW-1185">Reference proteome</keyword>
<comment type="caution">
    <text evidence="1">The sequence shown here is derived from an EMBL/GenBank/DDBJ whole genome shotgun (WGS) entry which is preliminary data.</text>
</comment>
<sequence>TNWCVLLLCVCVTAGSDVQCAAAAGSPAAGSGDQRGELETRAVLPVHPAGVQPRGPEQPD</sequence>
<reference evidence="1" key="1">
    <citation type="submission" date="2022-05" db="EMBL/GenBank/DDBJ databases">
        <title>Chromosome-level genome of Chaenocephalus aceratus.</title>
        <authorList>
            <person name="Park H."/>
        </authorList>
    </citation>
    <scope>NUCLEOTIDE SEQUENCE</scope>
    <source>
        <strain evidence="1">KU_202001</strain>
    </source>
</reference>
<feature type="non-terminal residue" evidence="1">
    <location>
        <position position="60"/>
    </location>
</feature>
<accession>A0ACB9X9V9</accession>
<name>A0ACB9X9V9_CHAAC</name>
<gene>
    <name evidence="1" type="ORF">KUCAC02_011983</name>
</gene>
<proteinExistence type="predicted"/>
<protein>
    <submittedName>
        <fullName evidence="1">Uncharacterized protein</fullName>
    </submittedName>
</protein>
<organism evidence="1 2">
    <name type="scientific">Chaenocephalus aceratus</name>
    <name type="common">Blackfin icefish</name>
    <name type="synonym">Chaenichthys aceratus</name>
    <dbReference type="NCBI Taxonomy" id="36190"/>
    <lineage>
        <taxon>Eukaryota</taxon>
        <taxon>Metazoa</taxon>
        <taxon>Chordata</taxon>
        <taxon>Craniata</taxon>
        <taxon>Vertebrata</taxon>
        <taxon>Euteleostomi</taxon>
        <taxon>Actinopterygii</taxon>
        <taxon>Neopterygii</taxon>
        <taxon>Teleostei</taxon>
        <taxon>Neoteleostei</taxon>
        <taxon>Acanthomorphata</taxon>
        <taxon>Eupercaria</taxon>
        <taxon>Perciformes</taxon>
        <taxon>Notothenioidei</taxon>
        <taxon>Channichthyidae</taxon>
        <taxon>Chaenocephalus</taxon>
    </lineage>
</organism>
<evidence type="ECO:0000313" key="2">
    <source>
        <dbReference type="Proteomes" id="UP001057452"/>
    </source>
</evidence>
<dbReference type="EMBL" id="CM043791">
    <property type="protein sequence ID" value="KAI4823399.1"/>
    <property type="molecule type" value="Genomic_DNA"/>
</dbReference>
<feature type="non-terminal residue" evidence="1">
    <location>
        <position position="1"/>
    </location>
</feature>
<evidence type="ECO:0000313" key="1">
    <source>
        <dbReference type="EMBL" id="KAI4823399.1"/>
    </source>
</evidence>
<dbReference type="Proteomes" id="UP001057452">
    <property type="component" value="Chromosome 7"/>
</dbReference>